<dbReference type="InParanoid" id="A0A084QFI3"/>
<accession>A0A084QFI3</accession>
<feature type="compositionally biased region" description="Polar residues" evidence="1">
    <location>
        <begin position="1"/>
        <end position="13"/>
    </location>
</feature>
<dbReference type="Gene3D" id="3.30.530.20">
    <property type="match status" value="1"/>
</dbReference>
<feature type="region of interest" description="Disordered" evidence="1">
    <location>
        <begin position="1"/>
        <end position="21"/>
    </location>
</feature>
<evidence type="ECO:0008006" key="4">
    <source>
        <dbReference type="Google" id="ProtNLM"/>
    </source>
</evidence>
<sequence>MSSLKMPSSQRPAITTDAPFETPTYGPGGTWSIYCSTTIDASLQTVLTTVLDTRNYHSWNAFCPHVDVDSQPAPKPVLPIVLADIPIADLSSTLGAGTTLKLHARLDPADASKRSKTALVVSKFEQFERDGRTGIRLVWRTTDRLMGLGLRAERVQDFIDNGQGGVAYECYETFYGILASTVKAVAGKALIWGFGAWMDGLKDFSERKNEA</sequence>
<proteinExistence type="predicted"/>
<organism evidence="2 3">
    <name type="scientific">Stachybotrys chlorohalonatus (strain IBT 40285)</name>
    <dbReference type="NCBI Taxonomy" id="1283841"/>
    <lineage>
        <taxon>Eukaryota</taxon>
        <taxon>Fungi</taxon>
        <taxon>Dikarya</taxon>
        <taxon>Ascomycota</taxon>
        <taxon>Pezizomycotina</taxon>
        <taxon>Sordariomycetes</taxon>
        <taxon>Hypocreomycetidae</taxon>
        <taxon>Hypocreales</taxon>
        <taxon>Stachybotryaceae</taxon>
        <taxon>Stachybotrys</taxon>
    </lineage>
</organism>
<name>A0A084QFI3_STAC4</name>
<dbReference type="EMBL" id="KL660781">
    <property type="protein sequence ID" value="KFA62718.1"/>
    <property type="molecule type" value="Genomic_DNA"/>
</dbReference>
<dbReference type="HOGENOM" id="CLU_069867_0_0_1"/>
<dbReference type="InterPro" id="IPR023393">
    <property type="entry name" value="START-like_dom_sf"/>
</dbReference>
<keyword evidence="3" id="KW-1185">Reference proteome</keyword>
<gene>
    <name evidence="2" type="ORF">S40285_10320</name>
</gene>
<reference evidence="2 3" key="1">
    <citation type="journal article" date="2014" name="BMC Genomics">
        <title>Comparative genome sequencing reveals chemotype-specific gene clusters in the toxigenic black mold Stachybotrys.</title>
        <authorList>
            <person name="Semeiks J."/>
            <person name="Borek D."/>
            <person name="Otwinowski Z."/>
            <person name="Grishin N.V."/>
        </authorList>
    </citation>
    <scope>NUCLEOTIDE SEQUENCE [LARGE SCALE GENOMIC DNA]</scope>
    <source>
        <strain evidence="2 3">IBT 40285</strain>
    </source>
</reference>
<protein>
    <recommendedName>
        <fullName evidence="4">Coenzyme Q-binding protein COQ10 START domain-containing protein</fullName>
    </recommendedName>
</protein>
<dbReference type="CDD" id="cd07822">
    <property type="entry name" value="SRPBCC_4"/>
    <property type="match status" value="1"/>
</dbReference>
<evidence type="ECO:0000313" key="2">
    <source>
        <dbReference type="EMBL" id="KFA62718.1"/>
    </source>
</evidence>
<evidence type="ECO:0000256" key="1">
    <source>
        <dbReference type="SAM" id="MobiDB-lite"/>
    </source>
</evidence>
<evidence type="ECO:0000313" key="3">
    <source>
        <dbReference type="Proteomes" id="UP000028524"/>
    </source>
</evidence>
<dbReference type="SUPFAM" id="SSF55961">
    <property type="entry name" value="Bet v1-like"/>
    <property type="match status" value="1"/>
</dbReference>
<dbReference type="OMA" id="VYVVRWM"/>
<dbReference type="AlphaFoldDB" id="A0A084QFI3"/>
<dbReference type="Proteomes" id="UP000028524">
    <property type="component" value="Unassembled WGS sequence"/>
</dbReference>
<dbReference type="OrthoDB" id="509124at2759"/>